<evidence type="ECO:0000256" key="2">
    <source>
        <dbReference type="ARBA" id="ARBA00002923"/>
    </source>
</evidence>
<dbReference type="Pfam" id="PF03331">
    <property type="entry name" value="LpxC"/>
    <property type="match status" value="1"/>
</dbReference>
<dbReference type="PANTHER" id="PTHR33694:SF1">
    <property type="entry name" value="UDP-3-O-ACYL-N-ACETYLGLUCOSAMINE DEACETYLASE 1, MITOCHONDRIAL-RELATED"/>
    <property type="match status" value="1"/>
</dbReference>
<dbReference type="EMBL" id="DSDS01000170">
    <property type="protein sequence ID" value="HET98537.1"/>
    <property type="molecule type" value="Genomic_DNA"/>
</dbReference>
<dbReference type="Proteomes" id="UP000885986">
    <property type="component" value="Unassembled WGS sequence"/>
</dbReference>
<comment type="cofactor">
    <cofactor evidence="1 12">
        <name>Zn(2+)</name>
        <dbReference type="ChEBI" id="CHEBI:29105"/>
    </cofactor>
</comment>
<feature type="active site" description="Proton donor" evidence="12">
    <location>
        <position position="265"/>
    </location>
</feature>
<dbReference type="Gene3D" id="3.30.230.20">
    <property type="entry name" value="lpxc deacetylase, domain 1"/>
    <property type="match status" value="1"/>
</dbReference>
<evidence type="ECO:0000256" key="7">
    <source>
        <dbReference type="ARBA" id="ARBA00022723"/>
    </source>
</evidence>
<dbReference type="NCBIfam" id="TIGR00325">
    <property type="entry name" value="lpxC"/>
    <property type="match status" value="1"/>
</dbReference>
<organism evidence="13">
    <name type="scientific">Desulfurivibrio alkaliphilus</name>
    <dbReference type="NCBI Taxonomy" id="427923"/>
    <lineage>
        <taxon>Bacteria</taxon>
        <taxon>Pseudomonadati</taxon>
        <taxon>Thermodesulfobacteriota</taxon>
        <taxon>Desulfobulbia</taxon>
        <taxon>Desulfobulbales</taxon>
        <taxon>Desulfobulbaceae</taxon>
        <taxon>Desulfurivibrio</taxon>
    </lineage>
</organism>
<evidence type="ECO:0000256" key="4">
    <source>
        <dbReference type="ARBA" id="ARBA00012745"/>
    </source>
</evidence>
<dbReference type="PANTHER" id="PTHR33694">
    <property type="entry name" value="UDP-3-O-ACYL-N-ACETYLGLUCOSAMINE DEACETYLASE 1, MITOCHONDRIAL-RELATED"/>
    <property type="match status" value="1"/>
</dbReference>
<sequence length="326" mass="35506">MDSLQHTLKKSISVAGIGLHTGKPVSLVIYPGEINSGLRFVRSDLGQLEPTPAFMDRVVDTRLATTIGTDHDASISTTEHLLAALAGLSIDNAVIAVDGPEIPIMDGSAAPFVHLLRRVGRRRQRACRWMLKFNEVVRYSDGQGRSVRIEPYNGFRVSCGIDFSHARIGSQRIDIDLNPRRFAEEVASARTFGFLHEVEALRRNGLALGGSLDNAVVMDESGVLNSGGLRYADEFVRHKVLDLVGDLALLGFPLLGRVVAEKSGHGQHLGLMQAVAAHPEAWDIVTYETRGENQVLRQLAVTTQVVGDRILPYLLPPSLALAGEYC</sequence>
<dbReference type="GO" id="GO:0009245">
    <property type="term" value="P:lipid A biosynthetic process"/>
    <property type="evidence" value="ECO:0007669"/>
    <property type="project" value="UniProtKB-UniRule"/>
</dbReference>
<name>A0A7C2XAW8_9BACT</name>
<keyword evidence="9 12" id="KW-0862">Zinc</keyword>
<accession>A0A7C2XAW8</accession>
<dbReference type="HAMAP" id="MF_00388">
    <property type="entry name" value="LpxC"/>
    <property type="match status" value="1"/>
</dbReference>
<dbReference type="InterPro" id="IPR011334">
    <property type="entry name" value="UDP-acyl_GlcNac_deAcase_C"/>
</dbReference>
<evidence type="ECO:0000256" key="9">
    <source>
        <dbReference type="ARBA" id="ARBA00022833"/>
    </source>
</evidence>
<dbReference type="SUPFAM" id="SSF54211">
    <property type="entry name" value="Ribosomal protein S5 domain 2-like"/>
    <property type="match status" value="2"/>
</dbReference>
<keyword evidence="6 12" id="KW-0441">Lipid A biosynthesis</keyword>
<evidence type="ECO:0000256" key="5">
    <source>
        <dbReference type="ARBA" id="ARBA00022516"/>
    </source>
</evidence>
<proteinExistence type="inferred from homology"/>
<reference evidence="13" key="1">
    <citation type="journal article" date="2020" name="mSystems">
        <title>Genome- and Community-Level Interaction Insights into Carbon Utilization and Element Cycling Functions of Hydrothermarchaeota in Hydrothermal Sediment.</title>
        <authorList>
            <person name="Zhou Z."/>
            <person name="Liu Y."/>
            <person name="Xu W."/>
            <person name="Pan J."/>
            <person name="Luo Z.H."/>
            <person name="Li M."/>
        </authorList>
    </citation>
    <scope>NUCLEOTIDE SEQUENCE [LARGE SCALE GENOMIC DNA]</scope>
    <source>
        <strain evidence="13">SpSt-1224</strain>
    </source>
</reference>
<evidence type="ECO:0000256" key="8">
    <source>
        <dbReference type="ARBA" id="ARBA00022801"/>
    </source>
</evidence>
<evidence type="ECO:0000256" key="1">
    <source>
        <dbReference type="ARBA" id="ARBA00001947"/>
    </source>
</evidence>
<dbReference type="GO" id="GO:0016020">
    <property type="term" value="C:membrane"/>
    <property type="evidence" value="ECO:0007669"/>
    <property type="project" value="GOC"/>
</dbReference>
<evidence type="ECO:0000256" key="3">
    <source>
        <dbReference type="ARBA" id="ARBA00005002"/>
    </source>
</evidence>
<evidence type="ECO:0000256" key="10">
    <source>
        <dbReference type="ARBA" id="ARBA00023098"/>
    </source>
</evidence>
<dbReference type="GO" id="GO:0103117">
    <property type="term" value="F:UDP-3-O-acyl-N-acetylglucosamine deacetylase activity"/>
    <property type="evidence" value="ECO:0007669"/>
    <property type="project" value="UniProtKB-UniRule"/>
</dbReference>
<dbReference type="UniPathway" id="UPA00359">
    <property type="reaction ID" value="UER00478"/>
</dbReference>
<dbReference type="AlphaFoldDB" id="A0A7C2XAW8"/>
<feature type="binding site" evidence="12">
    <location>
        <position position="238"/>
    </location>
    <ligand>
        <name>Zn(2+)</name>
        <dbReference type="ChEBI" id="CHEBI:29105"/>
    </ligand>
</feature>
<comment type="similarity">
    <text evidence="12">Belongs to the LpxC family.</text>
</comment>
<evidence type="ECO:0000313" key="13">
    <source>
        <dbReference type="EMBL" id="HET98537.1"/>
    </source>
</evidence>
<keyword evidence="7 12" id="KW-0479">Metal-binding</keyword>
<keyword evidence="8 12" id="KW-0378">Hydrolase</keyword>
<feature type="binding site" evidence="12">
    <location>
        <position position="80"/>
    </location>
    <ligand>
        <name>Zn(2+)</name>
        <dbReference type="ChEBI" id="CHEBI:29105"/>
    </ligand>
</feature>
<evidence type="ECO:0000256" key="12">
    <source>
        <dbReference type="HAMAP-Rule" id="MF_00388"/>
    </source>
</evidence>
<dbReference type="GO" id="GO:0046872">
    <property type="term" value="F:metal ion binding"/>
    <property type="evidence" value="ECO:0007669"/>
    <property type="project" value="UniProtKB-KW"/>
</dbReference>
<comment type="pathway">
    <text evidence="3 12">Glycolipid biosynthesis; lipid IV(A) biosynthesis; lipid IV(A) from (3R)-3-hydroxytetradecanoyl-[acyl-carrier-protein] and UDP-N-acetyl-alpha-D-glucosamine: step 2/6.</text>
</comment>
<gene>
    <name evidence="12" type="primary">lpxC</name>
    <name evidence="13" type="ORF">ENN98_07615</name>
</gene>
<keyword evidence="10 12" id="KW-0443">Lipid metabolism</keyword>
<keyword evidence="5 12" id="KW-0444">Lipid biosynthesis</keyword>
<dbReference type="EC" id="3.5.1.108" evidence="4 12"/>
<comment type="catalytic activity">
    <reaction evidence="11 12">
        <text>a UDP-3-O-[(3R)-3-hydroxyacyl]-N-acetyl-alpha-D-glucosamine + H2O = a UDP-3-O-[(3R)-3-hydroxyacyl]-alpha-D-glucosamine + acetate</text>
        <dbReference type="Rhea" id="RHEA:67816"/>
        <dbReference type="ChEBI" id="CHEBI:15377"/>
        <dbReference type="ChEBI" id="CHEBI:30089"/>
        <dbReference type="ChEBI" id="CHEBI:137740"/>
        <dbReference type="ChEBI" id="CHEBI:173225"/>
        <dbReference type="EC" id="3.5.1.108"/>
    </reaction>
</comment>
<evidence type="ECO:0000256" key="6">
    <source>
        <dbReference type="ARBA" id="ARBA00022556"/>
    </source>
</evidence>
<protein>
    <recommendedName>
        <fullName evidence="4 12">UDP-3-O-acyl-N-acetylglucosamine deacetylase</fullName>
        <shortName evidence="12">UDP-3-O-acyl-GlcNAc deacetylase</shortName>
        <ecNumber evidence="4 12">3.5.1.108</ecNumber>
    </recommendedName>
    <alternativeName>
        <fullName evidence="12">UDP-3-O-[R-3-hydroxymyristoyl]-N-acetylglucosamine deacetylase</fullName>
    </alternativeName>
</protein>
<evidence type="ECO:0000256" key="11">
    <source>
        <dbReference type="ARBA" id="ARBA00024535"/>
    </source>
</evidence>
<dbReference type="InterPro" id="IPR020568">
    <property type="entry name" value="Ribosomal_Su5_D2-typ_SF"/>
</dbReference>
<dbReference type="InterPro" id="IPR015870">
    <property type="entry name" value="UDP-acyl_N-AcGlcN_deAcase_N"/>
</dbReference>
<dbReference type="InterPro" id="IPR004463">
    <property type="entry name" value="UDP-acyl_GlcNac_deAcase"/>
</dbReference>
<comment type="function">
    <text evidence="2 12">Catalyzes the hydrolysis of UDP-3-O-myristoyl-N-acetylglucosamine to form UDP-3-O-myristoylglucosamine and acetate, the committed step in lipid A biosynthesis.</text>
</comment>
<feature type="binding site" evidence="12">
    <location>
        <position position="242"/>
    </location>
    <ligand>
        <name>Zn(2+)</name>
        <dbReference type="ChEBI" id="CHEBI:29105"/>
    </ligand>
</feature>
<dbReference type="Gene3D" id="3.30.1700.10">
    <property type="entry name" value="lpxc deacetylase, domain 2"/>
    <property type="match status" value="1"/>
</dbReference>
<comment type="caution">
    <text evidence="13">The sequence shown here is derived from an EMBL/GenBank/DDBJ whole genome shotgun (WGS) entry which is preliminary data.</text>
</comment>